<evidence type="ECO:0000313" key="2">
    <source>
        <dbReference type="EMBL" id="CAL6020586.1"/>
    </source>
</evidence>
<dbReference type="AlphaFoldDB" id="A0AA86QE51"/>
<name>A0AA86QE51_9EUKA</name>
<reference evidence="2 3" key="2">
    <citation type="submission" date="2024-07" db="EMBL/GenBank/DDBJ databases">
        <authorList>
            <person name="Akdeniz Z."/>
        </authorList>
    </citation>
    <scope>NUCLEOTIDE SEQUENCE [LARGE SCALE GENOMIC DNA]</scope>
</reference>
<evidence type="ECO:0000313" key="3">
    <source>
        <dbReference type="Proteomes" id="UP001642409"/>
    </source>
</evidence>
<organism evidence="1">
    <name type="scientific">Hexamita inflata</name>
    <dbReference type="NCBI Taxonomy" id="28002"/>
    <lineage>
        <taxon>Eukaryota</taxon>
        <taxon>Metamonada</taxon>
        <taxon>Diplomonadida</taxon>
        <taxon>Hexamitidae</taxon>
        <taxon>Hexamitinae</taxon>
        <taxon>Hexamita</taxon>
    </lineage>
</organism>
<dbReference type="EMBL" id="CATOUU010000838">
    <property type="protein sequence ID" value="CAI9953283.1"/>
    <property type="molecule type" value="Genomic_DNA"/>
</dbReference>
<accession>A0AA86QE51</accession>
<reference evidence="1" key="1">
    <citation type="submission" date="2023-06" db="EMBL/GenBank/DDBJ databases">
        <authorList>
            <person name="Kurt Z."/>
        </authorList>
    </citation>
    <scope>NUCLEOTIDE SEQUENCE</scope>
</reference>
<protein>
    <submittedName>
        <fullName evidence="2">Hypothetical_protein</fullName>
    </submittedName>
</protein>
<dbReference type="Proteomes" id="UP001642409">
    <property type="component" value="Unassembled WGS sequence"/>
</dbReference>
<gene>
    <name evidence="2" type="ORF">HINF_LOCUS27607</name>
    <name evidence="1" type="ORF">HINF_LOCUS40928</name>
</gene>
<keyword evidence="3" id="KW-1185">Reference proteome</keyword>
<sequence length="222" mass="25977">MKLKSAKLKLKSAKMKLKLVQLKMKSVKMKMKSVQLKMKLVEIDICDSIQVFYAVQILIPRKNQKIQICSNLNKSNNQCIKSVYQCDKSNNQCVVVVQFQKQMFYKQIMYPGGHPSPLTNLINLGWLDVQQNFILDFNPLKKHINKKKYYKDQQKAPPKNTFLNVKEQIVNKSCMRIKDARQKNAQDKFLTVKTRVNFKLGEMINLLNKQTLLILKLIEQNI</sequence>
<evidence type="ECO:0000313" key="1">
    <source>
        <dbReference type="EMBL" id="CAI9953283.1"/>
    </source>
</evidence>
<dbReference type="EMBL" id="CAXDID020000086">
    <property type="protein sequence ID" value="CAL6020586.1"/>
    <property type="molecule type" value="Genomic_DNA"/>
</dbReference>
<comment type="caution">
    <text evidence="1">The sequence shown here is derived from an EMBL/GenBank/DDBJ whole genome shotgun (WGS) entry which is preliminary data.</text>
</comment>
<proteinExistence type="predicted"/>